<reference evidence="10 11" key="1">
    <citation type="submission" date="2024-02" db="EMBL/GenBank/DDBJ databases">
        <title>Bacteria isolated from the canopy kelp, Nereocystis luetkeana.</title>
        <authorList>
            <person name="Pfister C.A."/>
            <person name="Younker I.T."/>
            <person name="Light S.H."/>
        </authorList>
    </citation>
    <scope>NUCLEOTIDE SEQUENCE [LARGE SCALE GENOMIC DNA]</scope>
    <source>
        <strain evidence="10 11">TI.2.07</strain>
    </source>
</reference>
<keyword evidence="4 8" id="KW-0812">Transmembrane</keyword>
<dbReference type="InterPro" id="IPR026392">
    <property type="entry name" value="Exo/Archaeosortase_dom"/>
</dbReference>
<feature type="transmembrane region" description="Helical" evidence="8">
    <location>
        <begin position="303"/>
        <end position="320"/>
    </location>
</feature>
<feature type="transmembrane region" description="Helical" evidence="8">
    <location>
        <begin position="120"/>
        <end position="137"/>
    </location>
</feature>
<feature type="transmembrane region" description="Helical" evidence="8">
    <location>
        <begin position="207"/>
        <end position="235"/>
    </location>
</feature>
<evidence type="ECO:0000256" key="3">
    <source>
        <dbReference type="ARBA" id="ARBA00022670"/>
    </source>
</evidence>
<dbReference type="InterPro" id="IPR014263">
    <property type="entry name" value="Methanolan_biosynth_EpsI"/>
</dbReference>
<feature type="transmembrane region" description="Helical" evidence="8">
    <location>
        <begin position="247"/>
        <end position="265"/>
    </location>
</feature>
<feature type="transmembrane region" description="Helical" evidence="8">
    <location>
        <begin position="182"/>
        <end position="200"/>
    </location>
</feature>
<organism evidence="10 11">
    <name type="scientific">Psychromonas arctica</name>
    <dbReference type="NCBI Taxonomy" id="168275"/>
    <lineage>
        <taxon>Bacteria</taxon>
        <taxon>Pseudomonadati</taxon>
        <taxon>Pseudomonadota</taxon>
        <taxon>Gammaproteobacteria</taxon>
        <taxon>Alteromonadales</taxon>
        <taxon>Psychromonadaceae</taxon>
        <taxon>Psychromonas</taxon>
    </lineage>
</organism>
<accession>A0ABU9H8F6</accession>
<keyword evidence="5" id="KW-0378">Hydrolase</keyword>
<name>A0ABU9H8F6_9GAMM</name>
<feature type="transmembrane region" description="Helical" evidence="8">
    <location>
        <begin position="69"/>
        <end position="89"/>
    </location>
</feature>
<dbReference type="Pfam" id="PF11984">
    <property type="entry name" value="DUF3485"/>
    <property type="match status" value="1"/>
</dbReference>
<evidence type="ECO:0000256" key="6">
    <source>
        <dbReference type="ARBA" id="ARBA00022989"/>
    </source>
</evidence>
<evidence type="ECO:0000256" key="7">
    <source>
        <dbReference type="ARBA" id="ARBA00023136"/>
    </source>
</evidence>
<evidence type="ECO:0000256" key="4">
    <source>
        <dbReference type="ARBA" id="ARBA00022692"/>
    </source>
</evidence>
<dbReference type="NCBIfam" id="TIGR02602">
    <property type="entry name" value="8TM_EpsH"/>
    <property type="match status" value="1"/>
</dbReference>
<evidence type="ECO:0000256" key="2">
    <source>
        <dbReference type="ARBA" id="ARBA00022475"/>
    </source>
</evidence>
<evidence type="ECO:0000313" key="10">
    <source>
        <dbReference type="EMBL" id="MEL0657906.1"/>
    </source>
</evidence>
<keyword evidence="6 8" id="KW-1133">Transmembrane helix</keyword>
<feature type="transmembrane region" description="Helical" evidence="8">
    <location>
        <begin position="95"/>
        <end position="113"/>
    </location>
</feature>
<dbReference type="InterPro" id="IPR013426">
    <property type="entry name" value="EpsH-like"/>
</dbReference>
<dbReference type="NCBIfam" id="TIGR04178">
    <property type="entry name" value="exo_archaeo"/>
    <property type="match status" value="1"/>
</dbReference>
<sequence length="501" mass="56834">MFKRISGHFLFIASLILLSTVNVSVLLSIFDEWNSDGPYSHGFLGILVVCYVFYLQRKNLTATTLSKQQYGFGLCCLVACLLIALVAQLSSIQQLQQLAFFSSMLSLIFCFYGWSVVKSFFVPLLMLLLILPVWNVLQFPLRELSTQAGQWGPELIGIAVDRDHFRLSTAGGMFDVEPACSGLGFFMVSALLAFCVGYFNKLSTKKTLWFLFICLAIAIIANWLRIIIIIVVGTYTEMNHFIVHDHLTFGWIVFAICLLPLIYIARTYFDDSQKEPNQSIANGTNEILDAASSPINKINKPQTIATFSILILFVGASHWIPSRYDENYALTVPNVKNYEMVSSNKSNSPNWKPYSQGVTKERFFYYTKDALGFQVYLADYIKQEQASEMIYVENYLFDKQFWDRIEDKKLALLNSRNLQETNFLLLKKSSHRYRMIASWYVINGVLTSDKKIAKLAEVKSALQGQPGATLIAISLDFDGKAIAVAEMQLSKFIYAYLHPSE</sequence>
<evidence type="ECO:0000256" key="5">
    <source>
        <dbReference type="ARBA" id="ARBA00022801"/>
    </source>
</evidence>
<dbReference type="NCBIfam" id="TIGR02914">
    <property type="entry name" value="EpsI_fam"/>
    <property type="match status" value="1"/>
</dbReference>
<dbReference type="Pfam" id="PF09721">
    <property type="entry name" value="Exosortase_EpsH"/>
    <property type="match status" value="1"/>
</dbReference>
<dbReference type="Proteomes" id="UP001366060">
    <property type="component" value="Unassembled WGS sequence"/>
</dbReference>
<comment type="subcellular location">
    <subcellularLocation>
        <location evidence="1">Cell membrane</location>
        <topology evidence="1">Multi-pass membrane protein</topology>
    </subcellularLocation>
</comment>
<evidence type="ECO:0000256" key="8">
    <source>
        <dbReference type="SAM" id="Phobius"/>
    </source>
</evidence>
<evidence type="ECO:0000256" key="1">
    <source>
        <dbReference type="ARBA" id="ARBA00004651"/>
    </source>
</evidence>
<dbReference type="RefSeq" id="WP_341626654.1">
    <property type="nucleotide sequence ID" value="NZ_JBAKBA010000003.1"/>
</dbReference>
<evidence type="ECO:0000313" key="11">
    <source>
        <dbReference type="Proteomes" id="UP001366060"/>
    </source>
</evidence>
<protein>
    <submittedName>
        <fullName evidence="10">Exosortase C-terminal domain/associated protein EpsI</fullName>
    </submittedName>
</protein>
<dbReference type="EMBL" id="JBAKBA010000003">
    <property type="protein sequence ID" value="MEL0657906.1"/>
    <property type="molecule type" value="Genomic_DNA"/>
</dbReference>
<feature type="domain" description="Methanolan biosynthesis EpsI" evidence="9">
    <location>
        <begin position="350"/>
        <end position="496"/>
    </location>
</feature>
<keyword evidence="11" id="KW-1185">Reference proteome</keyword>
<proteinExistence type="predicted"/>
<dbReference type="InterPro" id="IPR019127">
    <property type="entry name" value="Exosortase"/>
</dbReference>
<comment type="caution">
    <text evidence="10">The sequence shown here is derived from an EMBL/GenBank/DDBJ whole genome shotgun (WGS) entry which is preliminary data.</text>
</comment>
<gene>
    <name evidence="10" type="primary">epsI</name>
    <name evidence="10" type="ORF">V6255_02040</name>
</gene>
<evidence type="ECO:0000259" key="9">
    <source>
        <dbReference type="Pfam" id="PF11984"/>
    </source>
</evidence>
<feature type="transmembrane region" description="Helical" evidence="8">
    <location>
        <begin position="39"/>
        <end position="57"/>
    </location>
</feature>
<keyword evidence="3" id="KW-0645">Protease</keyword>
<keyword evidence="7 8" id="KW-0472">Membrane</keyword>
<keyword evidence="2" id="KW-1003">Cell membrane</keyword>